<comment type="similarity">
    <text evidence="1">In the C-terminal section; belongs to the phosphoglycerate mutase family.</text>
</comment>
<keyword evidence="2" id="KW-0547">Nucleotide-binding</keyword>
<dbReference type="GO" id="GO:0006000">
    <property type="term" value="P:fructose metabolic process"/>
    <property type="evidence" value="ECO:0007669"/>
    <property type="project" value="InterPro"/>
</dbReference>
<sequence>MLNISRDSAENEELSRNHSCPNIRITDSEQYFDTNLTTSASIDSFEMSDALISQSENSTIGLNVSLSPTPSRLTPCPTCPEMLKSPLAIILVGLPAHGKTYLATRLCGYLHWIGCKTKVFNFGEYRRKHVGRQTAEFFDPDNEVAKSLRMDFVRKALDDAMSYIHNESGEIVILDATNSTRERRTIISECLDKHGVDKLFIELISDDEDIVKENIKNVKVNSVDYKDTDPDEAWRDFMKRLENYKRAYEGMSEVLDKHLAFIKFINMGERVQTNRIRGTVHSRIVYFLMNLNIRTQRAIYITRHGESEYNESQKLGGNAPLSERGVEYSVKLKEFFDNIDLKDDFEVWTSHMVRTKQTAIHLEDKYCVVSWTALNEIDAGIGDGMTYEEFQGLYPKDFELRKKNKLKYRYPMGESYEDVVMRLEPLIMELERRENDILIICHQAVMRCIMAYLSHAALDDMPHMRCDLHTVVKIVPGAYKNTISKFKIDANPNKT</sequence>
<dbReference type="InterPro" id="IPR013079">
    <property type="entry name" value="6Phosfructo_kin"/>
</dbReference>
<reference evidence="6 7" key="1">
    <citation type="journal article" date="2023" name="BMC Biol.">
        <title>The compact genome of the sponge Oopsacas minuta (Hexactinellida) is lacking key metazoan core genes.</title>
        <authorList>
            <person name="Santini S."/>
            <person name="Schenkelaars Q."/>
            <person name="Jourda C."/>
            <person name="Duchesne M."/>
            <person name="Belahbib H."/>
            <person name="Rocher C."/>
            <person name="Selva M."/>
            <person name="Riesgo A."/>
            <person name="Vervoort M."/>
            <person name="Leys S.P."/>
            <person name="Kodjabachian L."/>
            <person name="Le Bivic A."/>
            <person name="Borchiellini C."/>
            <person name="Claverie J.M."/>
            <person name="Renard E."/>
        </authorList>
    </citation>
    <scope>NUCLEOTIDE SEQUENCE [LARGE SCALE GENOMIC DNA]</scope>
    <source>
        <strain evidence="6">SPO-2</strain>
    </source>
</reference>
<dbReference type="Pfam" id="PF01591">
    <property type="entry name" value="6PF2K"/>
    <property type="match status" value="1"/>
</dbReference>
<dbReference type="GO" id="GO:0006003">
    <property type="term" value="P:fructose 2,6-bisphosphate metabolic process"/>
    <property type="evidence" value="ECO:0007669"/>
    <property type="project" value="InterPro"/>
</dbReference>
<dbReference type="Gene3D" id="3.40.50.300">
    <property type="entry name" value="P-loop containing nucleotide triphosphate hydrolases"/>
    <property type="match status" value="1"/>
</dbReference>
<dbReference type="InterPro" id="IPR003094">
    <property type="entry name" value="6Pfruct_kin"/>
</dbReference>
<dbReference type="Gene3D" id="3.40.50.1240">
    <property type="entry name" value="Phosphoglycerate mutase-like"/>
    <property type="match status" value="1"/>
</dbReference>
<dbReference type="CDD" id="cd07067">
    <property type="entry name" value="HP_PGM_like"/>
    <property type="match status" value="1"/>
</dbReference>
<dbReference type="InterPro" id="IPR013078">
    <property type="entry name" value="His_Pase_superF_clade-1"/>
</dbReference>
<dbReference type="FunFam" id="3.40.50.300:FF:000644">
    <property type="entry name" value="GpmB, Fructose-2,6-bisphosphatase"/>
    <property type="match status" value="1"/>
</dbReference>
<keyword evidence="3" id="KW-0067">ATP-binding</keyword>
<dbReference type="Pfam" id="PF00300">
    <property type="entry name" value="His_Phos_1"/>
    <property type="match status" value="1"/>
</dbReference>
<proteinExistence type="inferred from homology"/>
<dbReference type="InterPro" id="IPR027417">
    <property type="entry name" value="P-loop_NTPase"/>
</dbReference>
<name>A0AAV7JLM6_9METZ</name>
<feature type="domain" description="6-phosphofructo-2-kinase" evidence="5">
    <location>
        <begin position="78"/>
        <end position="293"/>
    </location>
</feature>
<dbReference type="InterPro" id="IPR029033">
    <property type="entry name" value="His_PPase_superfam"/>
</dbReference>
<dbReference type="SUPFAM" id="SSF53254">
    <property type="entry name" value="Phosphoglycerate mutase-like"/>
    <property type="match status" value="1"/>
</dbReference>
<dbReference type="SUPFAM" id="SSF52540">
    <property type="entry name" value="P-loop containing nucleoside triphosphate hydrolases"/>
    <property type="match status" value="1"/>
</dbReference>
<feature type="binding site" evidence="4">
    <location>
        <position position="354"/>
    </location>
    <ligand>
        <name>substrate</name>
    </ligand>
</feature>
<feature type="binding site" evidence="4">
    <location>
        <begin position="303"/>
        <end position="310"/>
    </location>
    <ligand>
        <name>substrate</name>
    </ligand>
</feature>
<dbReference type="PROSITE" id="PS00175">
    <property type="entry name" value="PG_MUTASE"/>
    <property type="match status" value="1"/>
</dbReference>
<dbReference type="InterPro" id="IPR001345">
    <property type="entry name" value="PG/BPGM_mutase_AS"/>
</dbReference>
<evidence type="ECO:0000256" key="2">
    <source>
        <dbReference type="ARBA" id="ARBA00022741"/>
    </source>
</evidence>
<dbReference type="EMBL" id="JAKMXF010000321">
    <property type="protein sequence ID" value="KAI6649265.1"/>
    <property type="molecule type" value="Genomic_DNA"/>
</dbReference>
<gene>
    <name evidence="6" type="ORF">LOD99_11632</name>
</gene>
<organism evidence="6 7">
    <name type="scientific">Oopsacas minuta</name>
    <dbReference type="NCBI Taxonomy" id="111878"/>
    <lineage>
        <taxon>Eukaryota</taxon>
        <taxon>Metazoa</taxon>
        <taxon>Porifera</taxon>
        <taxon>Hexactinellida</taxon>
        <taxon>Hexasterophora</taxon>
        <taxon>Lyssacinosida</taxon>
        <taxon>Leucopsacidae</taxon>
        <taxon>Oopsacas</taxon>
    </lineage>
</organism>
<evidence type="ECO:0000256" key="3">
    <source>
        <dbReference type="ARBA" id="ARBA00022840"/>
    </source>
</evidence>
<keyword evidence="7" id="KW-1185">Reference proteome</keyword>
<evidence type="ECO:0000313" key="6">
    <source>
        <dbReference type="EMBL" id="KAI6649265.1"/>
    </source>
</evidence>
<evidence type="ECO:0000259" key="5">
    <source>
        <dbReference type="Pfam" id="PF01591"/>
    </source>
</evidence>
<comment type="caution">
    <text evidence="6">The sequence shown here is derived from an EMBL/GenBank/DDBJ whole genome shotgun (WGS) entry which is preliminary data.</text>
</comment>
<dbReference type="GO" id="GO:0003873">
    <property type="term" value="F:6-phosphofructo-2-kinase activity"/>
    <property type="evidence" value="ECO:0007669"/>
    <property type="project" value="InterPro"/>
</dbReference>
<dbReference type="PIRSF" id="PIRSF000709">
    <property type="entry name" value="6PFK_2-Ptase"/>
    <property type="match status" value="1"/>
</dbReference>
<dbReference type="PRINTS" id="PR00991">
    <property type="entry name" value="6PFRUCTKNASE"/>
</dbReference>
<dbReference type="SMART" id="SM00855">
    <property type="entry name" value="PGAM"/>
    <property type="match status" value="1"/>
</dbReference>
<dbReference type="PANTHER" id="PTHR10606:SF44">
    <property type="entry name" value="6-PHOSPHOFRUCTO 2-KINASE_FRUCTOSE 2,6-BISPHOSPHATASE LONG FORM"/>
    <property type="match status" value="1"/>
</dbReference>
<evidence type="ECO:0000256" key="4">
    <source>
        <dbReference type="PIRSR" id="PIRSR613078-2"/>
    </source>
</evidence>
<dbReference type="Proteomes" id="UP001165289">
    <property type="component" value="Unassembled WGS sequence"/>
</dbReference>
<evidence type="ECO:0000313" key="7">
    <source>
        <dbReference type="Proteomes" id="UP001165289"/>
    </source>
</evidence>
<dbReference type="GO" id="GO:0005524">
    <property type="term" value="F:ATP binding"/>
    <property type="evidence" value="ECO:0007669"/>
    <property type="project" value="UniProtKB-KW"/>
</dbReference>
<accession>A0AAV7JLM6</accession>
<dbReference type="AlphaFoldDB" id="A0AAV7JLM6"/>
<dbReference type="GO" id="GO:0005829">
    <property type="term" value="C:cytosol"/>
    <property type="evidence" value="ECO:0007669"/>
    <property type="project" value="TreeGrafter"/>
</dbReference>
<dbReference type="PANTHER" id="PTHR10606">
    <property type="entry name" value="6-PHOSPHOFRUCTO-2-KINASE/FRUCTOSE-2,6-BISPHOSPHATASE"/>
    <property type="match status" value="1"/>
</dbReference>
<evidence type="ECO:0000256" key="1">
    <source>
        <dbReference type="ARBA" id="ARBA00008408"/>
    </source>
</evidence>
<protein>
    <submittedName>
        <fullName evidence="6">6-phosphofructo-2-kinase/fructose-2, 6-bisphosphatase 1 isoform X4</fullName>
    </submittedName>
</protein>
<dbReference type="GO" id="GO:0004331">
    <property type="term" value="F:fructose-2,6-bisphosphate 2-phosphatase activity"/>
    <property type="evidence" value="ECO:0007669"/>
    <property type="project" value="TreeGrafter"/>
</dbReference>